<gene>
    <name evidence="2" type="ORF">BGTH12_LOCUS7224</name>
</gene>
<proteinExistence type="predicted"/>
<organism evidence="2 3">
    <name type="scientific">Blumeria graminis f. sp. triticale</name>
    <dbReference type="NCBI Taxonomy" id="1689686"/>
    <lineage>
        <taxon>Eukaryota</taxon>
        <taxon>Fungi</taxon>
        <taxon>Dikarya</taxon>
        <taxon>Ascomycota</taxon>
        <taxon>Pezizomycotina</taxon>
        <taxon>Leotiomycetes</taxon>
        <taxon>Erysiphales</taxon>
        <taxon>Erysiphaceae</taxon>
        <taxon>Blumeria</taxon>
    </lineage>
</organism>
<evidence type="ECO:0000256" key="1">
    <source>
        <dbReference type="SAM" id="MobiDB-lite"/>
    </source>
</evidence>
<dbReference type="Proteomes" id="UP000683417">
    <property type="component" value="Unassembled WGS sequence"/>
</dbReference>
<protein>
    <submittedName>
        <fullName evidence="2">BgTH12-06798</fullName>
    </submittedName>
</protein>
<dbReference type="AlphaFoldDB" id="A0A9W4GI54"/>
<feature type="compositionally biased region" description="Polar residues" evidence="1">
    <location>
        <begin position="1"/>
        <end position="13"/>
    </location>
</feature>
<accession>A0A9W4GI54</accession>
<evidence type="ECO:0000313" key="2">
    <source>
        <dbReference type="EMBL" id="CAD6505866.1"/>
    </source>
</evidence>
<feature type="region of interest" description="Disordered" evidence="1">
    <location>
        <begin position="1"/>
        <end position="24"/>
    </location>
</feature>
<feature type="region of interest" description="Disordered" evidence="1">
    <location>
        <begin position="87"/>
        <end position="112"/>
    </location>
</feature>
<feature type="compositionally biased region" description="Basic and acidic residues" evidence="1">
    <location>
        <begin position="87"/>
        <end position="103"/>
    </location>
</feature>
<sequence length="112" mass="12330">MAPPTTRSASSSDENSDLEERSINEPTLADILAEIRKLYVKQTSHDPELAELSVRFSEVYASVKLNKDSSVAVKNCALSDTEPKVSKFIDKPKGPTNFPRRDPLLIPGLKST</sequence>
<evidence type="ECO:0000313" key="3">
    <source>
        <dbReference type="Proteomes" id="UP000683417"/>
    </source>
</evidence>
<comment type="caution">
    <text evidence="2">The sequence shown here is derived from an EMBL/GenBank/DDBJ whole genome shotgun (WGS) entry which is preliminary data.</text>
</comment>
<name>A0A9W4GI54_BLUGR</name>
<dbReference type="EMBL" id="CAJHIT010000010">
    <property type="protein sequence ID" value="CAD6505866.1"/>
    <property type="molecule type" value="Genomic_DNA"/>
</dbReference>
<reference evidence="2" key="1">
    <citation type="submission" date="2020-10" db="EMBL/GenBank/DDBJ databases">
        <authorList>
            <person name="Muller C M."/>
        </authorList>
    </citation>
    <scope>NUCLEOTIDE SEQUENCE</scope>
    <source>
        <strain evidence="2">THUN-12</strain>
    </source>
</reference>